<evidence type="ECO:0008006" key="3">
    <source>
        <dbReference type="Google" id="ProtNLM"/>
    </source>
</evidence>
<comment type="caution">
    <text evidence="1">The sequence shown here is derived from an EMBL/GenBank/DDBJ whole genome shotgun (WGS) entry which is preliminary data.</text>
</comment>
<dbReference type="AlphaFoldDB" id="A0A9Q0JJ18"/>
<dbReference type="Proteomes" id="UP001141552">
    <property type="component" value="Unassembled WGS sequence"/>
</dbReference>
<dbReference type="EMBL" id="JAKUCV010001966">
    <property type="protein sequence ID" value="KAJ4844396.1"/>
    <property type="molecule type" value="Genomic_DNA"/>
</dbReference>
<evidence type="ECO:0000313" key="2">
    <source>
        <dbReference type="Proteomes" id="UP001141552"/>
    </source>
</evidence>
<evidence type="ECO:0000313" key="1">
    <source>
        <dbReference type="EMBL" id="KAJ4844396.1"/>
    </source>
</evidence>
<gene>
    <name evidence="1" type="ORF">Tsubulata_002361</name>
</gene>
<reference evidence="1" key="1">
    <citation type="submission" date="2022-02" db="EMBL/GenBank/DDBJ databases">
        <authorList>
            <person name="Henning P.M."/>
            <person name="McCubbin A.G."/>
            <person name="Shore J.S."/>
        </authorList>
    </citation>
    <scope>NUCLEOTIDE SEQUENCE</scope>
    <source>
        <strain evidence="1">F60SS</strain>
        <tissue evidence="1">Leaves</tissue>
    </source>
</reference>
<sequence length="114" mass="12783">MQGIAPRVYELKRTIALLQQEKAPISTYYGKLKATWGELQGLNPIPNCKCGCSCGATKKMQTMREEEKVYDFLMGLDETHSTAGKNLVAVEESIINLILEVEIEELPWPSPLIQ</sequence>
<reference evidence="1" key="2">
    <citation type="journal article" date="2023" name="Plants (Basel)">
        <title>Annotation of the Turnera subulata (Passifloraceae) Draft Genome Reveals the S-Locus Evolved after the Divergence of Turneroideae from Passifloroideae in a Stepwise Manner.</title>
        <authorList>
            <person name="Henning P.M."/>
            <person name="Roalson E.H."/>
            <person name="Mir W."/>
            <person name="McCubbin A.G."/>
            <person name="Shore J.S."/>
        </authorList>
    </citation>
    <scope>NUCLEOTIDE SEQUENCE</scope>
    <source>
        <strain evidence="1">F60SS</strain>
    </source>
</reference>
<dbReference type="PANTHER" id="PTHR34222:SF88">
    <property type="entry name" value="ZINC FINGER, CCHC-TYPE"/>
    <property type="match status" value="1"/>
</dbReference>
<name>A0A9Q0JJ18_9ROSI</name>
<proteinExistence type="predicted"/>
<dbReference type="PANTHER" id="PTHR34222">
    <property type="entry name" value="GAG_PRE-INTEGRS DOMAIN-CONTAINING PROTEIN"/>
    <property type="match status" value="1"/>
</dbReference>
<protein>
    <recommendedName>
        <fullName evidence="3">Retrotransposon gag domain-containing protein</fullName>
    </recommendedName>
</protein>
<accession>A0A9Q0JJ18</accession>
<keyword evidence="2" id="KW-1185">Reference proteome</keyword>
<organism evidence="1 2">
    <name type="scientific">Turnera subulata</name>
    <dbReference type="NCBI Taxonomy" id="218843"/>
    <lineage>
        <taxon>Eukaryota</taxon>
        <taxon>Viridiplantae</taxon>
        <taxon>Streptophyta</taxon>
        <taxon>Embryophyta</taxon>
        <taxon>Tracheophyta</taxon>
        <taxon>Spermatophyta</taxon>
        <taxon>Magnoliopsida</taxon>
        <taxon>eudicotyledons</taxon>
        <taxon>Gunneridae</taxon>
        <taxon>Pentapetalae</taxon>
        <taxon>rosids</taxon>
        <taxon>fabids</taxon>
        <taxon>Malpighiales</taxon>
        <taxon>Passifloraceae</taxon>
        <taxon>Turnera</taxon>
    </lineage>
</organism>
<dbReference type="OrthoDB" id="5544992at2759"/>